<protein>
    <submittedName>
        <fullName evidence="1">Uncharacterized protein</fullName>
    </submittedName>
</protein>
<sequence>MNIFKIVQKIDKNFFEQEKMTTSIYTDNPIEDEKKIFLEIITNLILWLIENISKGVYSSILIMERNSESFDQIFALFFPSFIVEYECAECKTNLWAPCREREREREREQAPKCAISILACIHNRRATKASPRPSYSPNNRPS</sequence>
<accession>A0A3M7RI62</accession>
<organism evidence="1 2">
    <name type="scientific">Brachionus plicatilis</name>
    <name type="common">Marine rotifer</name>
    <name type="synonym">Brachionus muelleri</name>
    <dbReference type="NCBI Taxonomy" id="10195"/>
    <lineage>
        <taxon>Eukaryota</taxon>
        <taxon>Metazoa</taxon>
        <taxon>Spiralia</taxon>
        <taxon>Gnathifera</taxon>
        <taxon>Rotifera</taxon>
        <taxon>Eurotatoria</taxon>
        <taxon>Monogononta</taxon>
        <taxon>Pseudotrocha</taxon>
        <taxon>Ploima</taxon>
        <taxon>Brachionidae</taxon>
        <taxon>Brachionus</taxon>
    </lineage>
</organism>
<evidence type="ECO:0000313" key="1">
    <source>
        <dbReference type="EMBL" id="RNA23251.1"/>
    </source>
</evidence>
<keyword evidence="2" id="KW-1185">Reference proteome</keyword>
<reference evidence="1 2" key="1">
    <citation type="journal article" date="2018" name="Sci. Rep.">
        <title>Genomic signatures of local adaptation to the degree of environmental predictability in rotifers.</title>
        <authorList>
            <person name="Franch-Gras L."/>
            <person name="Hahn C."/>
            <person name="Garcia-Roger E.M."/>
            <person name="Carmona M.J."/>
            <person name="Serra M."/>
            <person name="Gomez A."/>
        </authorList>
    </citation>
    <scope>NUCLEOTIDE SEQUENCE [LARGE SCALE GENOMIC DNA]</scope>
    <source>
        <strain evidence="1">HYR1</strain>
    </source>
</reference>
<dbReference type="AlphaFoldDB" id="A0A3M7RI62"/>
<name>A0A3M7RI62_BRAPC</name>
<comment type="caution">
    <text evidence="1">The sequence shown here is derived from an EMBL/GenBank/DDBJ whole genome shotgun (WGS) entry which is preliminary data.</text>
</comment>
<evidence type="ECO:0000313" key="2">
    <source>
        <dbReference type="Proteomes" id="UP000276133"/>
    </source>
</evidence>
<dbReference type="EMBL" id="REGN01003318">
    <property type="protein sequence ID" value="RNA23251.1"/>
    <property type="molecule type" value="Genomic_DNA"/>
</dbReference>
<dbReference type="Proteomes" id="UP000276133">
    <property type="component" value="Unassembled WGS sequence"/>
</dbReference>
<proteinExistence type="predicted"/>
<gene>
    <name evidence="1" type="ORF">BpHYR1_027832</name>
</gene>